<keyword evidence="2" id="KW-1185">Reference proteome</keyword>
<organism evidence="1 2">
    <name type="scientific">Reticulibacter mediterranei</name>
    <dbReference type="NCBI Taxonomy" id="2778369"/>
    <lineage>
        <taxon>Bacteria</taxon>
        <taxon>Bacillati</taxon>
        <taxon>Chloroflexota</taxon>
        <taxon>Ktedonobacteria</taxon>
        <taxon>Ktedonobacterales</taxon>
        <taxon>Reticulibacteraceae</taxon>
        <taxon>Reticulibacter</taxon>
    </lineage>
</organism>
<reference evidence="1" key="1">
    <citation type="submission" date="2020-10" db="EMBL/GenBank/DDBJ databases">
        <title>Taxonomic study of unclassified bacteria belonging to the class Ktedonobacteria.</title>
        <authorList>
            <person name="Yabe S."/>
            <person name="Wang C.M."/>
            <person name="Zheng Y."/>
            <person name="Sakai Y."/>
            <person name="Cavaletti L."/>
            <person name="Monciardini P."/>
            <person name="Donadio S."/>
        </authorList>
    </citation>
    <scope>NUCLEOTIDE SEQUENCE</scope>
    <source>
        <strain evidence="1">ID150040</strain>
    </source>
</reference>
<sequence length="63" mass="6952">MADRFKGAARIKGTKLVVIKSNTPPCSTEEAARGESQDIKRQLRSMGIPYTQTEVVTIRGEDD</sequence>
<comment type="caution">
    <text evidence="1">The sequence shown here is derived from an EMBL/GenBank/DDBJ whole genome shotgun (WGS) entry which is preliminary data.</text>
</comment>
<dbReference type="EMBL" id="BNJK01000001">
    <property type="protein sequence ID" value="GHO93643.1"/>
    <property type="molecule type" value="Genomic_DNA"/>
</dbReference>
<evidence type="ECO:0000313" key="2">
    <source>
        <dbReference type="Proteomes" id="UP000597444"/>
    </source>
</evidence>
<dbReference type="AlphaFoldDB" id="A0A8J3IJK1"/>
<gene>
    <name evidence="1" type="ORF">KSF_036910</name>
</gene>
<dbReference type="Proteomes" id="UP000597444">
    <property type="component" value="Unassembled WGS sequence"/>
</dbReference>
<proteinExistence type="predicted"/>
<name>A0A8J3IJK1_9CHLR</name>
<evidence type="ECO:0000313" key="1">
    <source>
        <dbReference type="EMBL" id="GHO93643.1"/>
    </source>
</evidence>
<protein>
    <submittedName>
        <fullName evidence="1">Uncharacterized protein</fullName>
    </submittedName>
</protein>
<accession>A0A8J3IJK1</accession>